<dbReference type="InterPro" id="IPR002885">
    <property type="entry name" value="PPR_rpt"/>
</dbReference>
<keyword evidence="2" id="KW-0677">Repeat</keyword>
<dbReference type="PANTHER" id="PTHR47447:SF23">
    <property type="entry name" value="PENTACOTRIPEPTIDE-REPEAT REGION OF PRORP DOMAIN-CONTAINING PROTEIN"/>
    <property type="match status" value="1"/>
</dbReference>
<organism evidence="6 7">
    <name type="scientific">Chytriomyces confervae</name>
    <dbReference type="NCBI Taxonomy" id="246404"/>
    <lineage>
        <taxon>Eukaryota</taxon>
        <taxon>Fungi</taxon>
        <taxon>Fungi incertae sedis</taxon>
        <taxon>Chytridiomycota</taxon>
        <taxon>Chytridiomycota incertae sedis</taxon>
        <taxon>Chytridiomycetes</taxon>
        <taxon>Chytridiales</taxon>
        <taxon>Chytriomycetaceae</taxon>
        <taxon>Chytriomyces</taxon>
    </lineage>
</organism>
<proteinExistence type="inferred from homology"/>
<evidence type="ECO:0000256" key="4">
    <source>
        <dbReference type="ARBA" id="ARBA00044511"/>
    </source>
</evidence>
<feature type="region of interest" description="Disordered" evidence="5">
    <location>
        <begin position="1"/>
        <end position="31"/>
    </location>
</feature>
<comment type="function">
    <text evidence="3">Regulates mitochondrial small subunit maturation by controlling 15S rRNA 5'-end processing. Localizes to the 5' precursor of the 15S rRNA in a position that is subsequently occupied by mS47 in the mature yeast mtSSU. Uses structure and sequence-specific RNA recognition, binding to a single-stranded region of the precursor and specifically recognizing bases -6 to -1. The exchange of Ccm1 for mS47 is coupled to the irreversible removal of precursor rRNA that is accompanied by conformational changes of the mitoribosomal proteins uS5m and mS26. These conformational changes signal completion of 5'-end rRNA processing through protection of the mature 5'-end of the 15S rRNA and stabilization of mS47. The removal of the 5' precursor together with the dissociation of Ccm1 may be catalyzed by the 5'-3' exoribonuclease Pet127. Involved in the specific removal of group I introns in mitochondrial encoded transcripts.</text>
</comment>
<evidence type="ECO:0000256" key="5">
    <source>
        <dbReference type="SAM" id="MobiDB-lite"/>
    </source>
</evidence>
<dbReference type="OrthoDB" id="185373at2759"/>
<feature type="compositionally biased region" description="Low complexity" evidence="5">
    <location>
        <begin position="20"/>
        <end position="31"/>
    </location>
</feature>
<keyword evidence="7" id="KW-1185">Reference proteome</keyword>
<evidence type="ECO:0000256" key="1">
    <source>
        <dbReference type="ARBA" id="ARBA00006192"/>
    </source>
</evidence>
<dbReference type="PANTHER" id="PTHR47447">
    <property type="entry name" value="OS03G0856100 PROTEIN"/>
    <property type="match status" value="1"/>
</dbReference>
<dbReference type="EMBL" id="QEAP01000240">
    <property type="protein sequence ID" value="TPX71943.1"/>
    <property type="molecule type" value="Genomic_DNA"/>
</dbReference>
<comment type="similarity">
    <text evidence="1">Belongs to the CCM1 family.</text>
</comment>
<dbReference type="InterPro" id="IPR011990">
    <property type="entry name" value="TPR-like_helical_dom_sf"/>
</dbReference>
<comment type="subunit">
    <text evidence="4">Binds to mitochondrial small subunit 15S rRNA.</text>
</comment>
<evidence type="ECO:0000256" key="2">
    <source>
        <dbReference type="ARBA" id="ARBA00022737"/>
    </source>
</evidence>
<reference evidence="6 7" key="1">
    <citation type="journal article" date="2019" name="Sci. Rep.">
        <title>Comparative genomics of chytrid fungi reveal insights into the obligate biotrophic and pathogenic lifestyle of Synchytrium endobioticum.</title>
        <authorList>
            <person name="van de Vossenberg B.T.L.H."/>
            <person name="Warris S."/>
            <person name="Nguyen H.D.T."/>
            <person name="van Gent-Pelzer M.P.E."/>
            <person name="Joly D.L."/>
            <person name="van de Geest H.C."/>
            <person name="Bonants P.J.M."/>
            <person name="Smith D.S."/>
            <person name="Levesque C.A."/>
            <person name="van der Lee T.A.J."/>
        </authorList>
    </citation>
    <scope>NUCLEOTIDE SEQUENCE [LARGE SCALE GENOMIC DNA]</scope>
    <source>
        <strain evidence="6 7">CBS 675.73</strain>
    </source>
</reference>
<comment type="caution">
    <text evidence="6">The sequence shown here is derived from an EMBL/GenBank/DDBJ whole genome shotgun (WGS) entry which is preliminary data.</text>
</comment>
<sequence length="642" mass="70074">MNSSSLNHPARVSRKGLPVSATPPNTSSTASTNALDTLTLAVANGSLNIAQRALGHVVSSGRGDSVDTGLLFGVMRLIGGTNLSSASADYRMSNTSNANDTSSSDSTLEICLRLLQTYHQNTSMPPDIVHLMLKRSADNGDSRQFDTLWSNCKAASNSVPLLPSSTYTMIMEAYSQRGLLERVVEVFDCFDTAAAESAVIAEQSNSSPVTAPLDETAYFILIDAHLNQSPPDLNAALNIFHKMAIRANPSPSLPIFNRIIHAAGIKRDFETANLLLSMLQPANLRPNHNTYNVLIDAYAKAGDDANTQRVLLEWREDVLERARTPVRGESKLLPPTVVTYNTLMSMLAKSNSASAPEDADALLKIMTQDGGCGVNQVTVTSYLDVFKRRGLYAKVREAFYLFETAYGVPPSTPAYNVLLSCYGFSHDTITMRKIVDEMRLEKRLHLSQVSYRILVRAFASALDVNGVLEWMKDLSHAASTAIGRKEKLRLEVAMVESLAWASVKKEKFKNSKKQRVADVLKTHLDAVQALNNNVPFCSTALADTRLEALVADLRMDDEPVAFDMGALLEDAGFFADSSHVNPSATTLKLVVEVLKNKLDSGALETEASRISALESLKRVNGSLTVSGDLKKRVKLLMRELEK</sequence>
<accession>A0A507F6Q0</accession>
<evidence type="ECO:0000256" key="3">
    <source>
        <dbReference type="ARBA" id="ARBA00044493"/>
    </source>
</evidence>
<dbReference type="Pfam" id="PF13812">
    <property type="entry name" value="PPR_3"/>
    <property type="match status" value="1"/>
</dbReference>
<dbReference type="AlphaFoldDB" id="A0A507F6Q0"/>
<gene>
    <name evidence="6" type="ORF">CcCBS67573_g06045</name>
</gene>
<evidence type="ECO:0008006" key="8">
    <source>
        <dbReference type="Google" id="ProtNLM"/>
    </source>
</evidence>
<protein>
    <recommendedName>
        <fullName evidence="8">Pentacotripeptide-repeat region of PRORP domain-containing protein</fullName>
    </recommendedName>
</protein>
<evidence type="ECO:0000313" key="6">
    <source>
        <dbReference type="EMBL" id="TPX71943.1"/>
    </source>
</evidence>
<dbReference type="Pfam" id="PF01535">
    <property type="entry name" value="PPR"/>
    <property type="match status" value="1"/>
</dbReference>
<name>A0A507F6Q0_9FUNG</name>
<dbReference type="Gene3D" id="1.25.40.10">
    <property type="entry name" value="Tetratricopeptide repeat domain"/>
    <property type="match status" value="2"/>
</dbReference>
<evidence type="ECO:0000313" key="7">
    <source>
        <dbReference type="Proteomes" id="UP000320333"/>
    </source>
</evidence>
<dbReference type="Proteomes" id="UP000320333">
    <property type="component" value="Unassembled WGS sequence"/>
</dbReference>
<dbReference type="STRING" id="246404.A0A507F6Q0"/>